<accession>A0A7S7FZP7</accession>
<evidence type="ECO:0000313" key="1">
    <source>
        <dbReference type="EMBL" id="QOX89523.1"/>
    </source>
</evidence>
<protein>
    <submittedName>
        <fullName evidence="1">Triphosphoribosyl-dephospho-CoA synthase</fullName>
    </submittedName>
</protein>
<name>A0A7S7FZP7_9MOLU</name>
<dbReference type="EMBL" id="CP060385">
    <property type="protein sequence ID" value="QOX89523.1"/>
    <property type="molecule type" value="Genomic_DNA"/>
</dbReference>
<sequence length="41" mass="4571">MEYLIKLALIAIETELLCYPSLGLVSINSCGSHQDMNFNLL</sequence>
<proteinExistence type="predicted"/>
<gene>
    <name evidence="1" type="ORF">H7685_01650</name>
</gene>
<dbReference type="AlphaFoldDB" id="A0A7S7FZP7"/>
<reference evidence="1" key="1">
    <citation type="submission" date="2020-08" db="EMBL/GenBank/DDBJ databases">
        <title>Phytoplasma sp. strain PR08 associated with Phyllody Disease of Parthenium hysterophorus.</title>
        <authorList>
            <person name="Kirdat K."/>
            <person name="Tiwarekar B."/>
            <person name="Yadav A."/>
        </authorList>
    </citation>
    <scope>NUCLEOTIDE SEQUENCE [LARGE SCALE GENOMIC DNA]</scope>
    <source>
        <strain evidence="1">PR08</strain>
    </source>
</reference>
<organism evidence="1">
    <name type="scientific">Candidatus Phytoplasma australasiaticum subsp. australasiaticum</name>
    <dbReference type="NCBI Taxonomy" id="2832407"/>
    <lineage>
        <taxon>Bacteria</taxon>
        <taxon>Bacillati</taxon>
        <taxon>Mycoplasmatota</taxon>
        <taxon>Mollicutes</taxon>
        <taxon>Acholeplasmatales</taxon>
        <taxon>Acholeplasmataceae</taxon>
        <taxon>Candidatus Phytoplasma</taxon>
        <taxon>16SrII (Peanut WB group)</taxon>
        <taxon>Candidatus Phytoplasma australasiaticum</taxon>
    </lineage>
</organism>